<evidence type="ECO:0000313" key="2">
    <source>
        <dbReference type="Ensembl" id="ENSPSTP00000015253.1"/>
    </source>
</evidence>
<dbReference type="Proteomes" id="UP000694428">
    <property type="component" value="Unplaced"/>
</dbReference>
<organism evidence="2 3">
    <name type="scientific">Pavo cristatus</name>
    <name type="common">Indian peafowl</name>
    <name type="synonym">Blue peafowl</name>
    <dbReference type="NCBI Taxonomy" id="9049"/>
    <lineage>
        <taxon>Eukaryota</taxon>
        <taxon>Metazoa</taxon>
        <taxon>Chordata</taxon>
        <taxon>Craniata</taxon>
        <taxon>Vertebrata</taxon>
        <taxon>Euteleostomi</taxon>
        <taxon>Archelosauria</taxon>
        <taxon>Archosauria</taxon>
        <taxon>Dinosauria</taxon>
        <taxon>Saurischia</taxon>
        <taxon>Theropoda</taxon>
        <taxon>Coelurosauria</taxon>
        <taxon>Aves</taxon>
        <taxon>Neognathae</taxon>
        <taxon>Galloanserae</taxon>
        <taxon>Galliformes</taxon>
        <taxon>Phasianidae</taxon>
        <taxon>Phasianinae</taxon>
        <taxon>Pavo</taxon>
    </lineage>
</organism>
<keyword evidence="3" id="KW-1185">Reference proteome</keyword>
<sequence>TQLGMVSTGAWNGPSWHREVGTLSSSSEGCTGLGAVPNGDAPRGPIGCGAPGCTGCHGCTGHTGCHGYTGCPECHGLTGCLGCHGCTGHTGCHGLTGCTGCTGCHGCTRHSGCHGLTGCTGCHGCTGHSGCHGYTGHSGCHGHTGCTGLTGLTGCRGCTGCTVCMLAAGPQQGRRGRPHHKRGSVCLDNLLVCFTRALRGQENCLADGPRSCKACAGLGAACSHQHRVLVGFAVRCGGVGVCSTHTGRSLGMKALSCSALVPPMRSGYRCHLLPDWRRQESGLLSTHFCPNYLIYSEHQMPQSFMAPRKAGIWWDVGLLIGTNLSPSPPGYKQKDSDKGPFDVGEAQTVPLGSLCCASASLGFVHGGLRATAPGWAPRGTAPNFVFG</sequence>
<evidence type="ECO:0000256" key="1">
    <source>
        <dbReference type="ARBA" id="ARBA00022737"/>
    </source>
</evidence>
<reference evidence="2" key="1">
    <citation type="submission" date="2025-08" db="UniProtKB">
        <authorList>
            <consortium name="Ensembl"/>
        </authorList>
    </citation>
    <scope>IDENTIFICATION</scope>
</reference>
<proteinExistence type="predicted"/>
<dbReference type="Pfam" id="PF01391">
    <property type="entry name" value="Collagen"/>
    <property type="match status" value="1"/>
</dbReference>
<protein>
    <submittedName>
        <fullName evidence="2">Uncharacterized protein</fullName>
    </submittedName>
</protein>
<dbReference type="Ensembl" id="ENSPSTT00000016006.1">
    <property type="protein sequence ID" value="ENSPSTP00000015253.1"/>
    <property type="gene ID" value="ENSPSTG00000010821.1"/>
</dbReference>
<dbReference type="InterPro" id="IPR050938">
    <property type="entry name" value="Collagen_Structural_Proteins"/>
</dbReference>
<keyword evidence="1" id="KW-0677">Repeat</keyword>
<dbReference type="AlphaFoldDB" id="A0A8C9FFY1"/>
<dbReference type="PANTHER" id="PTHR37456">
    <property type="entry name" value="SI:CH211-266K2.1"/>
    <property type="match status" value="1"/>
</dbReference>
<dbReference type="InterPro" id="IPR008160">
    <property type="entry name" value="Collagen"/>
</dbReference>
<dbReference type="PANTHER" id="PTHR37456:SF3">
    <property type="entry name" value="COLLAGEN ALPHA-1(XXV) CHAIN"/>
    <property type="match status" value="1"/>
</dbReference>
<name>A0A8C9FFY1_PAVCR</name>
<accession>A0A8C9FFY1</accession>
<evidence type="ECO:0000313" key="3">
    <source>
        <dbReference type="Proteomes" id="UP000694428"/>
    </source>
</evidence>
<reference evidence="2" key="2">
    <citation type="submission" date="2025-09" db="UniProtKB">
        <authorList>
            <consortium name="Ensembl"/>
        </authorList>
    </citation>
    <scope>IDENTIFICATION</scope>
</reference>